<comment type="caution">
    <text evidence="1">The sequence shown here is derived from an EMBL/GenBank/DDBJ whole genome shotgun (WGS) entry which is preliminary data.</text>
</comment>
<keyword evidence="2" id="KW-1185">Reference proteome</keyword>
<protein>
    <submittedName>
        <fullName evidence="1">Uncharacterized protein</fullName>
    </submittedName>
</protein>
<evidence type="ECO:0000313" key="1">
    <source>
        <dbReference type="EMBL" id="MBL4937418.1"/>
    </source>
</evidence>
<gene>
    <name evidence="1" type="ORF">JK636_16985</name>
</gene>
<dbReference type="EMBL" id="JAESWC010000014">
    <property type="protein sequence ID" value="MBL4937418.1"/>
    <property type="molecule type" value="Genomic_DNA"/>
</dbReference>
<organism evidence="1 2">
    <name type="scientific">Clostridium rhizosphaerae</name>
    <dbReference type="NCBI Taxonomy" id="2803861"/>
    <lineage>
        <taxon>Bacteria</taxon>
        <taxon>Bacillati</taxon>
        <taxon>Bacillota</taxon>
        <taxon>Clostridia</taxon>
        <taxon>Eubacteriales</taxon>
        <taxon>Clostridiaceae</taxon>
        <taxon>Clostridium</taxon>
    </lineage>
</organism>
<accession>A0ABS1THJ2</accession>
<dbReference type="Proteomes" id="UP000632377">
    <property type="component" value="Unassembled WGS sequence"/>
</dbReference>
<name>A0ABS1THJ2_9CLOT</name>
<proteinExistence type="predicted"/>
<sequence length="55" mass="6444">MNDYPKKHKFLDFLNRIGEAADFVNTDYLNLTNLSKPPLNFESKYNTGQDNNDFD</sequence>
<dbReference type="RefSeq" id="WP_202750169.1">
    <property type="nucleotide sequence ID" value="NZ_JAESWC010000014.1"/>
</dbReference>
<reference evidence="1 2" key="1">
    <citation type="submission" date="2021-01" db="EMBL/GenBank/DDBJ databases">
        <title>Genome public.</title>
        <authorList>
            <person name="Liu C."/>
            <person name="Sun Q."/>
        </authorList>
    </citation>
    <scope>NUCLEOTIDE SEQUENCE [LARGE SCALE GENOMIC DNA]</scope>
    <source>
        <strain evidence="1 2">YIM B02515</strain>
    </source>
</reference>
<evidence type="ECO:0000313" key="2">
    <source>
        <dbReference type="Proteomes" id="UP000632377"/>
    </source>
</evidence>